<evidence type="ECO:0000256" key="2">
    <source>
        <dbReference type="ARBA" id="ARBA00022645"/>
    </source>
</evidence>
<evidence type="ECO:0000313" key="9">
    <source>
        <dbReference type="Proteomes" id="UP000326924"/>
    </source>
</evidence>
<dbReference type="Proteomes" id="UP000326924">
    <property type="component" value="Unassembled WGS sequence"/>
</dbReference>
<gene>
    <name evidence="7" type="ORF">FN846DRAFT_904146</name>
    <name evidence="8" type="ORF">FN846DRAFT_904150</name>
</gene>
<dbReference type="PANTHER" id="PTHR11802">
    <property type="entry name" value="SERINE PROTEASE FAMILY S10 SERINE CARBOXYPEPTIDASE"/>
    <property type="match status" value="1"/>
</dbReference>
<keyword evidence="6" id="KW-0732">Signal</keyword>
<accession>A0A5J5F5G0</accession>
<dbReference type="InParanoid" id="A0A5J5F5G0"/>
<keyword evidence="4 6" id="KW-0378">Hydrolase</keyword>
<keyword evidence="3 6" id="KW-0645">Protease</keyword>
<dbReference type="Gene3D" id="3.40.50.1820">
    <property type="entry name" value="alpha/beta hydrolase"/>
    <property type="match status" value="1"/>
</dbReference>
<dbReference type="Pfam" id="PF00450">
    <property type="entry name" value="Peptidase_S10"/>
    <property type="match status" value="1"/>
</dbReference>
<dbReference type="EMBL" id="VXIS01000032">
    <property type="protein sequence ID" value="KAA8911783.1"/>
    <property type="molecule type" value="Genomic_DNA"/>
</dbReference>
<dbReference type="InterPro" id="IPR001563">
    <property type="entry name" value="Peptidase_S10"/>
</dbReference>
<evidence type="ECO:0000256" key="6">
    <source>
        <dbReference type="RuleBase" id="RU361156"/>
    </source>
</evidence>
<name>A0A5J5F5G0_9PEZI</name>
<proteinExistence type="inferred from homology"/>
<keyword evidence="9" id="KW-1185">Reference proteome</keyword>
<evidence type="ECO:0000256" key="5">
    <source>
        <dbReference type="ARBA" id="ARBA00023180"/>
    </source>
</evidence>
<dbReference type="GO" id="GO:0006508">
    <property type="term" value="P:proteolysis"/>
    <property type="evidence" value="ECO:0007669"/>
    <property type="project" value="UniProtKB-KW"/>
</dbReference>
<comment type="similarity">
    <text evidence="1 6">Belongs to the peptidase S10 family.</text>
</comment>
<evidence type="ECO:0000256" key="4">
    <source>
        <dbReference type="ARBA" id="ARBA00022801"/>
    </source>
</evidence>
<dbReference type="GO" id="GO:0004185">
    <property type="term" value="F:serine-type carboxypeptidase activity"/>
    <property type="evidence" value="ECO:0007669"/>
    <property type="project" value="UniProtKB-UniRule"/>
</dbReference>
<dbReference type="PANTHER" id="PTHR11802:SF479">
    <property type="entry name" value="CARBOXYPEPTIDASE"/>
    <property type="match status" value="1"/>
</dbReference>
<dbReference type="AlphaFoldDB" id="A0A5J5F5G0"/>
<reference evidence="7 9" key="1">
    <citation type="submission" date="2019-09" db="EMBL/GenBank/DDBJ databases">
        <title>Draft genome of the ectomycorrhizal ascomycete Sphaerosporella brunnea.</title>
        <authorList>
            <consortium name="DOE Joint Genome Institute"/>
            <person name="Benucci G.M."/>
            <person name="Marozzi G."/>
            <person name="Antonielli L."/>
            <person name="Sanchez S."/>
            <person name="Marco P."/>
            <person name="Wang X."/>
            <person name="Falini L.B."/>
            <person name="Barry K."/>
            <person name="Haridas S."/>
            <person name="Lipzen A."/>
            <person name="Labutti K."/>
            <person name="Grigoriev I.V."/>
            <person name="Murat C."/>
            <person name="Martin F."/>
            <person name="Albertini E."/>
            <person name="Donnini D."/>
            <person name="Bonito G."/>
        </authorList>
    </citation>
    <scope>NUCLEOTIDE SEQUENCE [LARGE SCALE GENOMIC DNA]</scope>
    <source>
        <strain evidence="7 9">Sb_GMNB300</strain>
    </source>
</reference>
<dbReference type="InterPro" id="IPR018202">
    <property type="entry name" value="Ser_caboxypep_ser_AS"/>
</dbReference>
<dbReference type="OrthoDB" id="443318at2759"/>
<organism evidence="7 9">
    <name type="scientific">Sphaerosporella brunnea</name>
    <dbReference type="NCBI Taxonomy" id="1250544"/>
    <lineage>
        <taxon>Eukaryota</taxon>
        <taxon>Fungi</taxon>
        <taxon>Dikarya</taxon>
        <taxon>Ascomycota</taxon>
        <taxon>Pezizomycotina</taxon>
        <taxon>Pezizomycetes</taxon>
        <taxon>Pezizales</taxon>
        <taxon>Pyronemataceae</taxon>
        <taxon>Sphaerosporella</taxon>
    </lineage>
</organism>
<dbReference type="InterPro" id="IPR029058">
    <property type="entry name" value="AB_hydrolase_fold"/>
</dbReference>
<dbReference type="EC" id="3.4.16.-" evidence="6"/>
<dbReference type="EMBL" id="VXIS01000032">
    <property type="protein sequence ID" value="KAA8911787.1"/>
    <property type="molecule type" value="Genomic_DNA"/>
</dbReference>
<dbReference type="PRINTS" id="PR00724">
    <property type="entry name" value="CRBOXYPTASEC"/>
</dbReference>
<sequence>MKLLGCLALLALAADVVVARQPLDFLRRKQLASRQAMPIVPPPIQNRAPKLNFYTDKTKEFYVPGTSIPDVDFDVGESYAGLLPISSKPHETRKLFFWFFPSVTGKAPTDELVIWLNGGPGCSSMEGLLQENGPFLWQSGTFKPVPNDYSWHKVANMLWVEQPVGTGFTQGNPNIRNEEDMAAQFLGFLEQWLKTFDLEGRTTYVTGESYAGFYVPYIVDAMYKRNDTSLFNPKGLMIYDPSLSYDAVQEQMTAYPFVESLTPLFALNATTMADFKRRHESCGYANFLEKYLVFPPPGVLPTPPQLETSPECDLWTDILNAALQVNPCFNIYHVSDGCPLLWDVLGFPGSSDYIPPGATVYFNRTDVQKVLHVPPTVWQECTDTNVFPKGDGSLPSALSVLPDLIDKNERTLIGHGLLDYVLIKDGSLLAIQNMTWGGAQGFQERPSTPFVIPYEGRGTAGIYHTERKLTWFEIDLSGHMVPEYQPTVAYRQLEYLLGRIKEL</sequence>
<evidence type="ECO:0000256" key="3">
    <source>
        <dbReference type="ARBA" id="ARBA00022670"/>
    </source>
</evidence>
<protein>
    <recommendedName>
        <fullName evidence="6">Carboxypeptidase</fullName>
        <ecNumber evidence="6">3.4.16.-</ecNumber>
    </recommendedName>
</protein>
<evidence type="ECO:0000256" key="1">
    <source>
        <dbReference type="ARBA" id="ARBA00009431"/>
    </source>
</evidence>
<feature type="signal peptide" evidence="6">
    <location>
        <begin position="1"/>
        <end position="19"/>
    </location>
</feature>
<evidence type="ECO:0000313" key="7">
    <source>
        <dbReference type="EMBL" id="KAA8911783.1"/>
    </source>
</evidence>
<feature type="chain" id="PRO_5034158460" description="Carboxypeptidase" evidence="6">
    <location>
        <begin position="20"/>
        <end position="503"/>
    </location>
</feature>
<dbReference type="SUPFAM" id="SSF53474">
    <property type="entry name" value="alpha/beta-Hydrolases"/>
    <property type="match status" value="1"/>
</dbReference>
<comment type="caution">
    <text evidence="7">The sequence shown here is derived from an EMBL/GenBank/DDBJ whole genome shotgun (WGS) entry which is preliminary data.</text>
</comment>
<keyword evidence="2 6" id="KW-0121">Carboxypeptidase</keyword>
<dbReference type="PROSITE" id="PS00131">
    <property type="entry name" value="CARBOXYPEPT_SER_SER"/>
    <property type="match status" value="1"/>
</dbReference>
<evidence type="ECO:0000313" key="8">
    <source>
        <dbReference type="EMBL" id="KAA8911787.1"/>
    </source>
</evidence>
<keyword evidence="5" id="KW-0325">Glycoprotein</keyword>